<reference evidence="2" key="1">
    <citation type="journal article" date="2019" name="Int. J. Syst. Evol. Microbiol.">
        <title>The Global Catalogue of Microorganisms (GCM) 10K type strain sequencing project: providing services to taxonomists for standard genome sequencing and annotation.</title>
        <authorList>
            <consortium name="The Broad Institute Genomics Platform"/>
            <consortium name="The Broad Institute Genome Sequencing Center for Infectious Disease"/>
            <person name="Wu L."/>
            <person name="Ma J."/>
        </authorList>
    </citation>
    <scope>NUCLEOTIDE SEQUENCE [LARGE SCALE GENOMIC DNA]</scope>
    <source>
        <strain evidence="2">KCTC 42217</strain>
    </source>
</reference>
<protein>
    <submittedName>
        <fullName evidence="1">YdeI/OmpD-associated family protein</fullName>
    </submittedName>
</protein>
<evidence type="ECO:0000313" key="1">
    <source>
        <dbReference type="EMBL" id="MFD2164148.1"/>
    </source>
</evidence>
<dbReference type="EMBL" id="JBHUHZ010000003">
    <property type="protein sequence ID" value="MFD2164148.1"/>
    <property type="molecule type" value="Genomic_DNA"/>
</dbReference>
<dbReference type="Proteomes" id="UP001597387">
    <property type="component" value="Unassembled WGS sequence"/>
</dbReference>
<comment type="caution">
    <text evidence="1">The sequence shown here is derived from an EMBL/GenBank/DDBJ whole genome shotgun (WGS) entry which is preliminary data.</text>
</comment>
<proteinExistence type="predicted"/>
<dbReference type="Pfam" id="PF13376">
    <property type="entry name" value="OmdA"/>
    <property type="match status" value="1"/>
</dbReference>
<dbReference type="RefSeq" id="WP_255905102.1">
    <property type="nucleotide sequence ID" value="NZ_JBHUHZ010000003.1"/>
</dbReference>
<gene>
    <name evidence="1" type="ORF">ACFSJU_17195</name>
</gene>
<sequence length="64" mass="7476">MPSELEKEFEKHPGSGDFFFSLSKSAKKMILTWIALAKRPQTRENRIKEVAELAAQRLKPKQFR</sequence>
<keyword evidence="2" id="KW-1185">Reference proteome</keyword>
<evidence type="ECO:0000313" key="2">
    <source>
        <dbReference type="Proteomes" id="UP001597387"/>
    </source>
</evidence>
<accession>A0ABW4ZQ50</accession>
<organism evidence="1 2">
    <name type="scientific">Paradesertivirga mongoliensis</name>
    <dbReference type="NCBI Taxonomy" id="2100740"/>
    <lineage>
        <taxon>Bacteria</taxon>
        <taxon>Pseudomonadati</taxon>
        <taxon>Bacteroidota</taxon>
        <taxon>Sphingobacteriia</taxon>
        <taxon>Sphingobacteriales</taxon>
        <taxon>Sphingobacteriaceae</taxon>
        <taxon>Paradesertivirga</taxon>
    </lineage>
</organism>
<name>A0ABW4ZQ50_9SPHI</name>